<protein>
    <recommendedName>
        <fullName evidence="3">BD-FAE-like domain-containing protein</fullName>
    </recommendedName>
</protein>
<dbReference type="PANTHER" id="PTHR48081:SF13">
    <property type="entry name" value="ALPHA_BETA HYDROLASE"/>
    <property type="match status" value="1"/>
</dbReference>
<dbReference type="PANTHER" id="PTHR48081">
    <property type="entry name" value="AB HYDROLASE SUPERFAMILY PROTEIN C4A8.06C"/>
    <property type="match status" value="1"/>
</dbReference>
<evidence type="ECO:0000256" key="2">
    <source>
        <dbReference type="SAM" id="SignalP"/>
    </source>
</evidence>
<reference evidence="4" key="1">
    <citation type="submission" date="2021-02" db="EMBL/GenBank/DDBJ databases">
        <authorList>
            <person name="Dougan E. K."/>
            <person name="Rhodes N."/>
            <person name="Thang M."/>
            <person name="Chan C."/>
        </authorList>
    </citation>
    <scope>NUCLEOTIDE SEQUENCE</scope>
</reference>
<dbReference type="InterPro" id="IPR049492">
    <property type="entry name" value="BD-FAE-like_dom"/>
</dbReference>
<feature type="chain" id="PRO_5032881924" description="BD-FAE-like domain-containing protein" evidence="2">
    <location>
        <begin position="18"/>
        <end position="343"/>
    </location>
</feature>
<dbReference type="Pfam" id="PF20434">
    <property type="entry name" value="BD-FAE"/>
    <property type="match status" value="1"/>
</dbReference>
<evidence type="ECO:0000313" key="5">
    <source>
        <dbReference type="Proteomes" id="UP000604046"/>
    </source>
</evidence>
<evidence type="ECO:0000259" key="3">
    <source>
        <dbReference type="Pfam" id="PF20434"/>
    </source>
</evidence>
<dbReference type="SUPFAM" id="SSF53474">
    <property type="entry name" value="alpha/beta-Hydrolases"/>
    <property type="match status" value="1"/>
</dbReference>
<gene>
    <name evidence="4" type="ORF">SNAT2548_LOCUS26083</name>
</gene>
<keyword evidence="1" id="KW-0378">Hydrolase</keyword>
<evidence type="ECO:0000256" key="1">
    <source>
        <dbReference type="ARBA" id="ARBA00022801"/>
    </source>
</evidence>
<dbReference type="Gene3D" id="3.40.50.1820">
    <property type="entry name" value="alpha/beta hydrolase"/>
    <property type="match status" value="1"/>
</dbReference>
<proteinExistence type="predicted"/>
<dbReference type="InterPro" id="IPR050300">
    <property type="entry name" value="GDXG_lipolytic_enzyme"/>
</dbReference>
<dbReference type="InterPro" id="IPR029058">
    <property type="entry name" value="AB_hydrolase_fold"/>
</dbReference>
<dbReference type="OrthoDB" id="19653at2759"/>
<dbReference type="EMBL" id="CAJNDS010002417">
    <property type="protein sequence ID" value="CAE7466767.1"/>
    <property type="molecule type" value="Genomic_DNA"/>
</dbReference>
<accession>A0A812S6Z4</accession>
<organism evidence="4 5">
    <name type="scientific">Symbiodinium natans</name>
    <dbReference type="NCBI Taxonomy" id="878477"/>
    <lineage>
        <taxon>Eukaryota</taxon>
        <taxon>Sar</taxon>
        <taxon>Alveolata</taxon>
        <taxon>Dinophyceae</taxon>
        <taxon>Suessiales</taxon>
        <taxon>Symbiodiniaceae</taxon>
        <taxon>Symbiodinium</taxon>
    </lineage>
</organism>
<feature type="domain" description="BD-FAE-like" evidence="3">
    <location>
        <begin position="113"/>
        <end position="218"/>
    </location>
</feature>
<comment type="caution">
    <text evidence="4">The sequence shown here is derived from an EMBL/GenBank/DDBJ whole genome shotgun (WGS) entry which is preliminary data.</text>
</comment>
<dbReference type="GO" id="GO:0016787">
    <property type="term" value="F:hydrolase activity"/>
    <property type="evidence" value="ECO:0007669"/>
    <property type="project" value="UniProtKB-KW"/>
</dbReference>
<name>A0A812S6Z4_9DINO</name>
<dbReference type="AlphaFoldDB" id="A0A812S6Z4"/>
<feature type="signal peptide" evidence="2">
    <location>
        <begin position="1"/>
        <end position="17"/>
    </location>
</feature>
<keyword evidence="2" id="KW-0732">Signal</keyword>
<sequence>MVRAFLLLPALVSFTIGSSSPDEGCELTEAGKFLKHKLPELQGMTASARARGLANDATCPAACGWCNMIAANDSVKVRENISYGQAYNIETGRNEVLYMDEYTVPETQPGVDRKPVMVVIHGGGYMKSSNKNSLWAPIVSRFFAMYGFHTVSIEYRRLGDYCAESLTNPKPGCPEVMFGNPVEDARAAIRFLQENQETLSIDTSTIGAFGCSAGGWTVTHLLMTNYGEGKSGNLENPPAVHAGVSLSGGFVEVMNPWRKTRYGSIAPYMAIYGTSDALCPSFMSTDAITLAESLGAETRLLAVPDGKHCPNVITPPSPDYAFDQVMGFLAKSLELCGERTLLP</sequence>
<evidence type="ECO:0000313" key="4">
    <source>
        <dbReference type="EMBL" id="CAE7466767.1"/>
    </source>
</evidence>
<dbReference type="Proteomes" id="UP000604046">
    <property type="component" value="Unassembled WGS sequence"/>
</dbReference>
<keyword evidence="5" id="KW-1185">Reference proteome</keyword>